<dbReference type="EMBL" id="VSRR010000351">
    <property type="protein sequence ID" value="MPC14421.1"/>
    <property type="molecule type" value="Genomic_DNA"/>
</dbReference>
<evidence type="ECO:0000313" key="2">
    <source>
        <dbReference type="EMBL" id="MPC14421.1"/>
    </source>
</evidence>
<feature type="compositionally biased region" description="Low complexity" evidence="1">
    <location>
        <begin position="232"/>
        <end position="253"/>
    </location>
</feature>
<dbReference type="OrthoDB" id="74412at2759"/>
<feature type="compositionally biased region" description="Low complexity" evidence="1">
    <location>
        <begin position="278"/>
        <end position="289"/>
    </location>
</feature>
<feature type="compositionally biased region" description="Low complexity" evidence="1">
    <location>
        <begin position="316"/>
        <end position="327"/>
    </location>
</feature>
<keyword evidence="3" id="KW-1185">Reference proteome</keyword>
<feature type="compositionally biased region" description="Basic and acidic residues" evidence="1">
    <location>
        <begin position="72"/>
        <end position="86"/>
    </location>
</feature>
<feature type="region of interest" description="Disordered" evidence="1">
    <location>
        <begin position="188"/>
        <end position="331"/>
    </location>
</feature>
<evidence type="ECO:0000313" key="3">
    <source>
        <dbReference type="Proteomes" id="UP000324222"/>
    </source>
</evidence>
<sequence length="524" mass="56489">MSQPVPTASFRSYRRVGENSSRSTSVGDLRKVSRSDTSTDLQNKTEEGSSRQVTRKNSLRDRFRQLHTPFTSERRKQAAGRGTHDTHKNRKKSAGEQQQGDQITNRREGGQQQHQSEEKTLPTSSATTNTTATTTITSTSVTNITMPIVTISNPVPTLTPTTTSIITTTTATNTTPGMPQVSALQISVSPQHQTTTELQVGSNESSAGVHRQRPRYMLPTRASSHYSPGRPSSIDLDSRSGSSSSKASMGRWSGTPPSSGRCSPSKFEVSGRRGSIGGESPVRSGSPRRGSLDCLAWPHPRALSPPTSPIHTPTRSSHGSTSSLLASEEYREGSPEKLWISSLRTDTSKTKGVTVRCVSARKDGRSRSGSGDNSASDRLKRTALTTSEETDPVRTPLKPAMGVSMIGKQRRTPGVLSPRDVFFSSPPSSPTLSSVSSSISPHHSSKNSVPPKLRNQKILPHYPGMEYPPVFEPGSYSLCPADQTVSSADQGLEGGIEGRTSVESRVVYTMAQVKPNLSKVSKNY</sequence>
<gene>
    <name evidence="2" type="ORF">E2C01_007186</name>
</gene>
<protein>
    <submittedName>
        <fullName evidence="2">Uncharacterized protein</fullName>
    </submittedName>
</protein>
<dbReference type="AlphaFoldDB" id="A0A5B7CZT7"/>
<comment type="caution">
    <text evidence="2">The sequence shown here is derived from an EMBL/GenBank/DDBJ whole genome shotgun (WGS) entry which is preliminary data.</text>
</comment>
<accession>A0A5B7CZT7</accession>
<feature type="region of interest" description="Disordered" evidence="1">
    <location>
        <begin position="350"/>
        <end position="454"/>
    </location>
</feature>
<feature type="compositionally biased region" description="Polar residues" evidence="1">
    <location>
        <begin position="188"/>
        <end position="206"/>
    </location>
</feature>
<name>A0A5B7CZT7_PORTR</name>
<reference evidence="2 3" key="1">
    <citation type="submission" date="2019-05" db="EMBL/GenBank/DDBJ databases">
        <title>Another draft genome of Portunus trituberculatus and its Hox gene families provides insights of decapod evolution.</title>
        <authorList>
            <person name="Jeong J.-H."/>
            <person name="Song I."/>
            <person name="Kim S."/>
            <person name="Choi T."/>
            <person name="Kim D."/>
            <person name="Ryu S."/>
            <person name="Kim W."/>
        </authorList>
    </citation>
    <scope>NUCLEOTIDE SEQUENCE [LARGE SCALE GENOMIC DNA]</scope>
    <source>
        <tissue evidence="2">Muscle</tissue>
    </source>
</reference>
<feature type="compositionally biased region" description="Polar residues" evidence="1">
    <location>
        <begin position="1"/>
        <end position="10"/>
    </location>
</feature>
<feature type="compositionally biased region" description="Low complexity" evidence="1">
    <location>
        <begin position="123"/>
        <end position="134"/>
    </location>
</feature>
<dbReference type="Proteomes" id="UP000324222">
    <property type="component" value="Unassembled WGS sequence"/>
</dbReference>
<feature type="compositionally biased region" description="Basic and acidic residues" evidence="1">
    <location>
        <begin position="104"/>
        <end position="120"/>
    </location>
</feature>
<organism evidence="2 3">
    <name type="scientific">Portunus trituberculatus</name>
    <name type="common">Swimming crab</name>
    <name type="synonym">Neptunus trituberculatus</name>
    <dbReference type="NCBI Taxonomy" id="210409"/>
    <lineage>
        <taxon>Eukaryota</taxon>
        <taxon>Metazoa</taxon>
        <taxon>Ecdysozoa</taxon>
        <taxon>Arthropoda</taxon>
        <taxon>Crustacea</taxon>
        <taxon>Multicrustacea</taxon>
        <taxon>Malacostraca</taxon>
        <taxon>Eumalacostraca</taxon>
        <taxon>Eucarida</taxon>
        <taxon>Decapoda</taxon>
        <taxon>Pleocyemata</taxon>
        <taxon>Brachyura</taxon>
        <taxon>Eubrachyura</taxon>
        <taxon>Portunoidea</taxon>
        <taxon>Portunidae</taxon>
        <taxon>Portuninae</taxon>
        <taxon>Portunus</taxon>
    </lineage>
</organism>
<feature type="region of interest" description="Disordered" evidence="1">
    <location>
        <begin position="1"/>
        <end position="134"/>
    </location>
</feature>
<feature type="compositionally biased region" description="Low complexity" evidence="1">
    <location>
        <begin position="424"/>
        <end position="448"/>
    </location>
</feature>
<proteinExistence type="predicted"/>
<evidence type="ECO:0000256" key="1">
    <source>
        <dbReference type="SAM" id="MobiDB-lite"/>
    </source>
</evidence>